<dbReference type="SMART" id="SM00320">
    <property type="entry name" value="WD40"/>
    <property type="match status" value="7"/>
</dbReference>
<reference evidence="5" key="3">
    <citation type="submission" date="2016-07" db="EMBL/GenBank/DDBJ databases">
        <title>Evolution of pathogenesis and genome organization in the Tremellales.</title>
        <authorList>
            <person name="Cuomo C."/>
            <person name="Litvintseva A."/>
            <person name="Heitman J."/>
            <person name="Chen Y."/>
            <person name="Sun S."/>
            <person name="Springer D."/>
            <person name="Dromer F."/>
            <person name="Young S."/>
            <person name="Zeng Q."/>
            <person name="Chapman S."/>
            <person name="Gujja S."/>
            <person name="Saif S."/>
            <person name="Birren B."/>
        </authorList>
    </citation>
    <scope>NUCLEOTIDE SEQUENCE</scope>
    <source>
        <strain evidence="5">CBS 10737</strain>
    </source>
</reference>
<dbReference type="SUPFAM" id="SSF50978">
    <property type="entry name" value="WD40 repeat-like"/>
    <property type="match status" value="1"/>
</dbReference>
<dbReference type="AlphaFoldDB" id="A0A1B9IBP1"/>
<reference evidence="6" key="2">
    <citation type="submission" date="2013-07" db="EMBL/GenBank/DDBJ databases">
        <authorList>
            <consortium name="The Broad Institute Genome Sequencing Platform"/>
            <person name="Cuomo C."/>
            <person name="Litvintseva A."/>
            <person name="Chen Y."/>
            <person name="Heitman J."/>
            <person name="Sun S."/>
            <person name="Springer D."/>
            <person name="Dromer F."/>
            <person name="Young S.K."/>
            <person name="Zeng Q."/>
            <person name="Gargeya S."/>
            <person name="Fitzgerald M."/>
            <person name="Abouelleil A."/>
            <person name="Alvarado L."/>
            <person name="Berlin A.M."/>
            <person name="Chapman S.B."/>
            <person name="Dewar J."/>
            <person name="Goldberg J."/>
            <person name="Griggs A."/>
            <person name="Gujja S."/>
            <person name="Hansen M."/>
            <person name="Howarth C."/>
            <person name="Imamovic A."/>
            <person name="Larimer J."/>
            <person name="McCowan C."/>
            <person name="Murphy C."/>
            <person name="Pearson M."/>
            <person name="Priest M."/>
            <person name="Roberts A."/>
            <person name="Saif S."/>
            <person name="Shea T."/>
            <person name="Sykes S."/>
            <person name="Wortman J."/>
            <person name="Nusbaum C."/>
            <person name="Birren B."/>
        </authorList>
    </citation>
    <scope>NUCLEOTIDE SEQUENCE</scope>
    <source>
        <strain evidence="6">CBS 10737</strain>
    </source>
</reference>
<dbReference type="Pfam" id="PF00400">
    <property type="entry name" value="WD40"/>
    <property type="match status" value="4"/>
</dbReference>
<reference evidence="5" key="1">
    <citation type="submission" date="2013-07" db="EMBL/GenBank/DDBJ databases">
        <title>The Genome Sequence of Cryptococcus pinus CBS10737.</title>
        <authorList>
            <consortium name="The Broad Institute Genome Sequencing Platform"/>
            <person name="Cuomo C."/>
            <person name="Litvintseva A."/>
            <person name="Chen Y."/>
            <person name="Heitman J."/>
            <person name="Sun S."/>
            <person name="Springer D."/>
            <person name="Dromer F."/>
            <person name="Young S.K."/>
            <person name="Zeng Q."/>
            <person name="Gargeya S."/>
            <person name="Fitzgerald M."/>
            <person name="Abouelleil A."/>
            <person name="Alvarado L."/>
            <person name="Berlin A.M."/>
            <person name="Chapman S.B."/>
            <person name="Dewar J."/>
            <person name="Goldberg J."/>
            <person name="Griggs A."/>
            <person name="Gujja S."/>
            <person name="Hansen M."/>
            <person name="Howarth C."/>
            <person name="Imamovic A."/>
            <person name="Larimer J."/>
            <person name="McCowan C."/>
            <person name="Murphy C."/>
            <person name="Pearson M."/>
            <person name="Priest M."/>
            <person name="Roberts A."/>
            <person name="Saif S."/>
            <person name="Shea T."/>
            <person name="Sykes S."/>
            <person name="Wortman J."/>
            <person name="Nusbaum C."/>
            <person name="Birren B."/>
        </authorList>
    </citation>
    <scope>NUCLEOTIDE SEQUENCE [LARGE SCALE GENOMIC DNA]</scope>
    <source>
        <strain evidence="5">CBS 10737</strain>
    </source>
</reference>
<evidence type="ECO:0000313" key="7">
    <source>
        <dbReference type="Proteomes" id="UP000094020"/>
    </source>
</evidence>
<feature type="repeat" description="WD" evidence="3">
    <location>
        <begin position="468"/>
        <end position="507"/>
    </location>
</feature>
<dbReference type="PRINTS" id="PR00320">
    <property type="entry name" value="GPROTEINBRPT"/>
</dbReference>
<dbReference type="InterPro" id="IPR036047">
    <property type="entry name" value="F-box-like_dom_sf"/>
</dbReference>
<feature type="repeat" description="WD" evidence="3">
    <location>
        <begin position="363"/>
        <end position="385"/>
    </location>
</feature>
<evidence type="ECO:0000313" key="5">
    <source>
        <dbReference type="EMBL" id="OCF52874.1"/>
    </source>
</evidence>
<dbReference type="InterPro" id="IPR020472">
    <property type="entry name" value="WD40_PAC1"/>
</dbReference>
<dbReference type="STRING" id="1296096.A0A1B9IBP1"/>
<organism evidence="5">
    <name type="scientific">Kwoniella pini CBS 10737</name>
    <dbReference type="NCBI Taxonomy" id="1296096"/>
    <lineage>
        <taxon>Eukaryota</taxon>
        <taxon>Fungi</taxon>
        <taxon>Dikarya</taxon>
        <taxon>Basidiomycota</taxon>
        <taxon>Agaricomycotina</taxon>
        <taxon>Tremellomycetes</taxon>
        <taxon>Tremellales</taxon>
        <taxon>Cryptococcaceae</taxon>
        <taxon>Kwoniella</taxon>
    </lineage>
</organism>
<reference evidence="6" key="4">
    <citation type="submission" date="2024-02" db="EMBL/GenBank/DDBJ databases">
        <title>Comparative genomics of Cryptococcus and Kwoniella reveals pathogenesis evolution and contrasting modes of karyotype evolution via chromosome fusion or intercentromeric recombination.</title>
        <authorList>
            <person name="Coelho M.A."/>
            <person name="David-Palma M."/>
            <person name="Shea T."/>
            <person name="Bowers K."/>
            <person name="McGinley-Smith S."/>
            <person name="Mohammad A.W."/>
            <person name="Gnirke A."/>
            <person name="Yurkov A.M."/>
            <person name="Nowrousian M."/>
            <person name="Sun S."/>
            <person name="Cuomo C.A."/>
            <person name="Heitman J."/>
        </authorList>
    </citation>
    <scope>NUCLEOTIDE SEQUENCE</scope>
    <source>
        <strain evidence="6">CBS 10737</strain>
    </source>
</reference>
<dbReference type="InterPro" id="IPR036322">
    <property type="entry name" value="WD40_repeat_dom_sf"/>
</dbReference>
<dbReference type="Pfam" id="PF12937">
    <property type="entry name" value="F-box-like"/>
    <property type="match status" value="1"/>
</dbReference>
<dbReference type="EMBL" id="KI894007">
    <property type="protein sequence ID" value="OCF52874.1"/>
    <property type="molecule type" value="Genomic_DNA"/>
</dbReference>
<evidence type="ECO:0000256" key="3">
    <source>
        <dbReference type="PROSITE-ProRule" id="PRU00221"/>
    </source>
</evidence>
<feature type="domain" description="F-box" evidence="4">
    <location>
        <begin position="64"/>
        <end position="110"/>
    </location>
</feature>
<gene>
    <name evidence="5" type="ORF">I206_00174</name>
    <name evidence="6" type="ORF">I206_101152</name>
</gene>
<keyword evidence="2" id="KW-0677">Repeat</keyword>
<dbReference type="PROSITE" id="PS50294">
    <property type="entry name" value="WD_REPEATS_REGION"/>
    <property type="match status" value="2"/>
</dbReference>
<dbReference type="GeneID" id="30168543"/>
<feature type="repeat" description="WD" evidence="3">
    <location>
        <begin position="701"/>
        <end position="740"/>
    </location>
</feature>
<dbReference type="InterPro" id="IPR015943">
    <property type="entry name" value="WD40/YVTN_repeat-like_dom_sf"/>
</dbReference>
<dbReference type="InterPro" id="IPR050995">
    <property type="entry name" value="WD-F-box_domain-protein"/>
</dbReference>
<dbReference type="PANTHER" id="PTHR14604:SF4">
    <property type="entry name" value="F-BOX DOMAIN-CONTAINING PROTEIN"/>
    <property type="match status" value="1"/>
</dbReference>
<dbReference type="Gene3D" id="2.130.10.10">
    <property type="entry name" value="YVTN repeat-like/Quinoprotein amine dehydrogenase"/>
    <property type="match status" value="2"/>
</dbReference>
<dbReference type="RefSeq" id="XP_019014093.1">
    <property type="nucleotide sequence ID" value="XM_019151955.1"/>
</dbReference>
<proteinExistence type="predicted"/>
<evidence type="ECO:0000313" key="6">
    <source>
        <dbReference type="EMBL" id="WWC67245.1"/>
    </source>
</evidence>
<keyword evidence="7" id="KW-1185">Reference proteome</keyword>
<protein>
    <recommendedName>
        <fullName evidence="4">F-box domain-containing protein</fullName>
    </recommendedName>
</protein>
<keyword evidence="1 3" id="KW-0853">WD repeat</keyword>
<dbReference type="PROSITE" id="PS50082">
    <property type="entry name" value="WD_REPEATS_2"/>
    <property type="match status" value="4"/>
</dbReference>
<name>A0A1B9IBP1_9TREE</name>
<evidence type="ECO:0000259" key="4">
    <source>
        <dbReference type="PROSITE" id="PS50181"/>
    </source>
</evidence>
<dbReference type="EMBL" id="CP144519">
    <property type="protein sequence ID" value="WWC67245.1"/>
    <property type="molecule type" value="Genomic_DNA"/>
</dbReference>
<accession>A0A1B9IBP1</accession>
<feature type="repeat" description="WD" evidence="3">
    <location>
        <begin position="518"/>
        <end position="557"/>
    </location>
</feature>
<dbReference type="Gene3D" id="1.20.1280.50">
    <property type="match status" value="1"/>
</dbReference>
<dbReference type="KEGG" id="kpin:30168543"/>
<dbReference type="SMART" id="SM00256">
    <property type="entry name" value="FBOX"/>
    <property type="match status" value="1"/>
</dbReference>
<evidence type="ECO:0000256" key="1">
    <source>
        <dbReference type="ARBA" id="ARBA00022574"/>
    </source>
</evidence>
<dbReference type="InterPro" id="IPR001810">
    <property type="entry name" value="F-box_dom"/>
</dbReference>
<dbReference type="OrthoDB" id="19711at2759"/>
<dbReference type="Proteomes" id="UP000094020">
    <property type="component" value="Chromosome 1"/>
</dbReference>
<evidence type="ECO:0000256" key="2">
    <source>
        <dbReference type="ARBA" id="ARBA00022737"/>
    </source>
</evidence>
<sequence>MDSSLKPKVSIPTQRHLDLQEELLKNALNLPLEYKIDLVNKLIWSLPRNEISNLNEKLNGVLQRDIIGSLPPELGFLILSKLNFEDLLNCSLVSRKWRNICEEQALWALLCANHIPPIRSSNPSWSDISTARSILLQSKNINSEKEEEEEEEYDNDRFYNSGGMGGGGGLDPLIMKSGLRRNVWERQGLNFVDSSLPKHIIQFNSLKIESELESINQNQIKKDISPIKSYLNIPSIKPKVNFKHLFIINQIIKNRLLFNNNNCNDDENKNLIKPKTIDTFSSIKNGGLPGHSEAIYSLTLINHEMKFNLNQNCKECYNKPSKNSFTNLENQNENQFDFNSTLNFNINNNNLLPKNIVKGKEWLLSGSRDKTLRLWYIDNQEPPKVIKIFKGGHSGSVLTHAIVKINLFSEKDEKKSISSNNNKGINNLTSFEENLKIKQVKLIAISGGSDGKICLWNIEGSSFPEKVIKAHEDSVLCVRADERYVVSCSKDKTIKLFDIQTLEEKLVIGPSNGIEDDDQFHRGAVNAVGLSEDYIISASGDKTLRVWSIYDGQLLLTIEAHSRGIASIDFSTALTSCVPILNENEKWKGSIVTGASDASIKTFQLIEKKIKISNHLEENMNLNQDQNHSISTSSLNSFSMDQNSGNVKITYQAITNKGTIISMKEDYEMFSPCICPPGLHRPPLEFINLNNNNSRCKRCGNKGHTELIRTVNLNEKIIISGSYDSKVKVWDRLTGKLLINLSNSHTGRIFSVISDKFKIISSGLDCRINIWNFAYNLDTSFIEQDPLH</sequence>
<dbReference type="SUPFAM" id="SSF81383">
    <property type="entry name" value="F-box domain"/>
    <property type="match status" value="1"/>
</dbReference>
<dbReference type="PANTHER" id="PTHR14604">
    <property type="entry name" value="WD40 REPEAT PF20"/>
    <property type="match status" value="1"/>
</dbReference>
<dbReference type="InterPro" id="IPR001680">
    <property type="entry name" value="WD40_rpt"/>
</dbReference>
<dbReference type="PROSITE" id="PS50181">
    <property type="entry name" value="FBOX"/>
    <property type="match status" value="1"/>
</dbReference>